<feature type="compositionally biased region" description="Low complexity" evidence="22">
    <location>
        <begin position="90"/>
        <end position="105"/>
    </location>
</feature>
<keyword evidence="15" id="KW-0539">Nucleus</keyword>
<keyword evidence="7" id="KW-0227">DNA damage</keyword>
<dbReference type="CDD" id="cd22095">
    <property type="entry name" value="F-box_FBXO18"/>
    <property type="match status" value="1"/>
</dbReference>
<keyword evidence="6" id="KW-0547">Nucleotide-binding</keyword>
<dbReference type="Pfam" id="PF12937">
    <property type="entry name" value="F-box-like"/>
    <property type="match status" value="1"/>
</dbReference>
<evidence type="ECO:0000256" key="1">
    <source>
        <dbReference type="ARBA" id="ARBA00004123"/>
    </source>
</evidence>
<evidence type="ECO:0000313" key="25">
    <source>
        <dbReference type="Proteomes" id="UP000054064"/>
    </source>
</evidence>
<evidence type="ECO:0000256" key="2">
    <source>
        <dbReference type="ARBA" id="ARBA00004286"/>
    </source>
</evidence>
<dbReference type="AlphaFoldDB" id="A0A091HC07"/>
<dbReference type="GO" id="GO:0000724">
    <property type="term" value="P:double-strand break repair via homologous recombination"/>
    <property type="evidence" value="ECO:0007669"/>
    <property type="project" value="TreeGrafter"/>
</dbReference>
<dbReference type="GO" id="GO:0005634">
    <property type="term" value="C:nucleus"/>
    <property type="evidence" value="ECO:0007669"/>
    <property type="project" value="UniProtKB-SubCell"/>
</dbReference>
<dbReference type="GO" id="GO:0005694">
    <property type="term" value="C:chromosome"/>
    <property type="evidence" value="ECO:0007669"/>
    <property type="project" value="UniProtKB-SubCell"/>
</dbReference>
<keyword evidence="25" id="KW-1185">Reference proteome</keyword>
<evidence type="ECO:0000256" key="5">
    <source>
        <dbReference type="ARBA" id="ARBA00022454"/>
    </source>
</evidence>
<dbReference type="SMART" id="SM00256">
    <property type="entry name" value="FBOX"/>
    <property type="match status" value="1"/>
</dbReference>
<dbReference type="EC" id="5.6.2.4" evidence="17"/>
<dbReference type="InterPro" id="IPR000212">
    <property type="entry name" value="DNA_helicase_UvrD/REP"/>
</dbReference>
<evidence type="ECO:0000256" key="6">
    <source>
        <dbReference type="ARBA" id="ARBA00022741"/>
    </source>
</evidence>
<keyword evidence="10" id="KW-0347">Helicase</keyword>
<evidence type="ECO:0000256" key="3">
    <source>
        <dbReference type="ARBA" id="ARBA00004906"/>
    </source>
</evidence>
<dbReference type="InterPro" id="IPR036047">
    <property type="entry name" value="F-box-like_dom_sf"/>
</dbReference>
<evidence type="ECO:0000313" key="24">
    <source>
        <dbReference type="EMBL" id="KFO92352.1"/>
    </source>
</evidence>
<gene>
    <name evidence="24" type="ORF">N320_05618</name>
</gene>
<evidence type="ECO:0000256" key="15">
    <source>
        <dbReference type="ARBA" id="ARBA00023242"/>
    </source>
</evidence>
<dbReference type="GO" id="GO:0003677">
    <property type="term" value="F:DNA binding"/>
    <property type="evidence" value="ECO:0007669"/>
    <property type="project" value="UniProtKB-KW"/>
</dbReference>
<comment type="pathway">
    <text evidence="3">Protein modification; protein ubiquitination.</text>
</comment>
<evidence type="ECO:0000256" key="20">
    <source>
        <dbReference type="ARBA" id="ARBA00075040"/>
    </source>
</evidence>
<dbReference type="GO" id="GO:0031297">
    <property type="term" value="P:replication fork processing"/>
    <property type="evidence" value="ECO:0007669"/>
    <property type="project" value="UniProtKB-ARBA"/>
</dbReference>
<feature type="non-terminal residue" evidence="24">
    <location>
        <position position="688"/>
    </location>
</feature>
<dbReference type="InterPro" id="IPR001810">
    <property type="entry name" value="F-box_dom"/>
</dbReference>
<evidence type="ECO:0000259" key="23">
    <source>
        <dbReference type="PROSITE" id="PS50181"/>
    </source>
</evidence>
<dbReference type="PANTHER" id="PTHR11070">
    <property type="entry name" value="UVRD / RECB / PCRA DNA HELICASE FAMILY MEMBER"/>
    <property type="match status" value="1"/>
</dbReference>
<dbReference type="EMBL" id="KL529582">
    <property type="protein sequence ID" value="KFO92352.1"/>
    <property type="molecule type" value="Genomic_DNA"/>
</dbReference>
<keyword evidence="14" id="KW-0413">Isomerase</keyword>
<evidence type="ECO:0000256" key="8">
    <source>
        <dbReference type="ARBA" id="ARBA00022786"/>
    </source>
</evidence>
<evidence type="ECO:0000256" key="13">
    <source>
        <dbReference type="ARBA" id="ARBA00023204"/>
    </source>
</evidence>
<dbReference type="InterPro" id="IPR027417">
    <property type="entry name" value="P-loop_NTPase"/>
</dbReference>
<name>A0A091HC07_BUCRH</name>
<dbReference type="SUPFAM" id="SSF52540">
    <property type="entry name" value="P-loop containing nucleoside triphosphate hydrolases"/>
    <property type="match status" value="1"/>
</dbReference>
<evidence type="ECO:0000256" key="9">
    <source>
        <dbReference type="ARBA" id="ARBA00022801"/>
    </source>
</evidence>
<reference evidence="24 25" key="1">
    <citation type="submission" date="2014-04" db="EMBL/GenBank/DDBJ databases">
        <title>Genome evolution of avian class.</title>
        <authorList>
            <person name="Zhang G."/>
            <person name="Li C."/>
        </authorList>
    </citation>
    <scope>NUCLEOTIDE SEQUENCE [LARGE SCALE GENOMIC DNA]</scope>
    <source>
        <strain evidence="24">BGI_N320</strain>
    </source>
</reference>
<comment type="similarity">
    <text evidence="4">Belongs to the helicase family. UvrD subfamily.</text>
</comment>
<evidence type="ECO:0000256" key="18">
    <source>
        <dbReference type="ARBA" id="ARBA00048988"/>
    </source>
</evidence>
<dbReference type="FunFam" id="1.20.1280.50:FF:000011">
    <property type="entry name" value="F-box DNA helicase 1"/>
    <property type="match status" value="1"/>
</dbReference>
<dbReference type="PANTHER" id="PTHR11070:SF30">
    <property type="entry name" value="F-BOX DNA HELICASE 1"/>
    <property type="match status" value="1"/>
</dbReference>
<keyword evidence="12" id="KW-0238">DNA-binding</keyword>
<keyword evidence="11" id="KW-0067">ATP-binding</keyword>
<dbReference type="GO" id="GO:0005524">
    <property type="term" value="F:ATP binding"/>
    <property type="evidence" value="ECO:0007669"/>
    <property type="project" value="UniProtKB-KW"/>
</dbReference>
<evidence type="ECO:0000256" key="11">
    <source>
        <dbReference type="ARBA" id="ARBA00022840"/>
    </source>
</evidence>
<feature type="domain" description="F-box" evidence="23">
    <location>
        <begin position="195"/>
        <end position="244"/>
    </location>
</feature>
<evidence type="ECO:0000256" key="14">
    <source>
        <dbReference type="ARBA" id="ARBA00023235"/>
    </source>
</evidence>
<dbReference type="PROSITE" id="PS50181">
    <property type="entry name" value="FBOX"/>
    <property type="match status" value="1"/>
</dbReference>
<comment type="subcellular location">
    <subcellularLocation>
        <location evidence="2">Chromosome</location>
    </subcellularLocation>
    <subcellularLocation>
        <location evidence="1">Nucleus</location>
    </subcellularLocation>
</comment>
<feature type="compositionally biased region" description="Polar residues" evidence="22">
    <location>
        <begin position="20"/>
        <end position="35"/>
    </location>
</feature>
<evidence type="ECO:0000256" key="10">
    <source>
        <dbReference type="ARBA" id="ARBA00022806"/>
    </source>
</evidence>
<dbReference type="Pfam" id="PF00580">
    <property type="entry name" value="UvrD-helicase"/>
    <property type="match status" value="1"/>
</dbReference>
<keyword evidence="9" id="KW-0378">Hydrolase</keyword>
<feature type="region of interest" description="Disordered" evidence="22">
    <location>
        <begin position="19"/>
        <end position="151"/>
    </location>
</feature>
<comment type="catalytic activity">
    <reaction evidence="18">
        <text>ATP + H2O = ADP + phosphate + H(+)</text>
        <dbReference type="Rhea" id="RHEA:13065"/>
        <dbReference type="ChEBI" id="CHEBI:15377"/>
        <dbReference type="ChEBI" id="CHEBI:15378"/>
        <dbReference type="ChEBI" id="CHEBI:30616"/>
        <dbReference type="ChEBI" id="CHEBI:43474"/>
        <dbReference type="ChEBI" id="CHEBI:456216"/>
        <dbReference type="EC" id="5.6.2.4"/>
    </reaction>
</comment>
<evidence type="ECO:0000256" key="17">
    <source>
        <dbReference type="ARBA" id="ARBA00034808"/>
    </source>
</evidence>
<dbReference type="GO" id="GO:0043138">
    <property type="term" value="F:3'-5' DNA helicase activity"/>
    <property type="evidence" value="ECO:0007669"/>
    <property type="project" value="UniProtKB-EC"/>
</dbReference>
<dbReference type="InterPro" id="IPR014016">
    <property type="entry name" value="UvrD-like_ATP-bd"/>
</dbReference>
<feature type="non-terminal residue" evidence="24">
    <location>
        <position position="1"/>
    </location>
</feature>
<keyword evidence="5" id="KW-0158">Chromosome</keyword>
<evidence type="ECO:0000256" key="19">
    <source>
        <dbReference type="ARBA" id="ARBA00071173"/>
    </source>
</evidence>
<comment type="catalytic activity">
    <reaction evidence="16">
        <text>Couples ATP hydrolysis with the unwinding of duplex DNA by translocating in the 3'-5' direction.</text>
        <dbReference type="EC" id="5.6.2.4"/>
    </reaction>
</comment>
<dbReference type="SUPFAM" id="SSF81383">
    <property type="entry name" value="F-box domain"/>
    <property type="match status" value="1"/>
</dbReference>
<sequence>KGFKKRHLTADECEALLQSAEGSSSLTQPLSQRQSRGGENRGLHPTYRTQRRQGGQGQQKNITDYFKVSQTQQVGAGGTKNGGIKEELLDPFFTDPDDSFSSVSSAMETSGDSSFLEDEDFVPAPPKSSRKRPPSSAAADFPKPEHDLWGEPEEKPLVVHPARGQIKQELDDMEIDPVPDAHYGLLGTQNWEVPQGRIDKLPVELLRNIFAFLPVTDLYQNLSLVCRRWRDIISDPLFIPWKKLYQRYLMKEDTALHSVEKILQDFAITKEQKGRVLGLIRCVSTMPTAQRVNPSAVLRCLKSHHLFSKAELCIANNLPHLQSRTGVVMVLFSDGVSDIQKLMARLLRPCSTLSLVDVTEALYCIAALLYAMRDRGMAISNRLHYNVFYCLYLMENASVTTQAAEEETPASHCQQDLWAGNGPEIKLTHEQQRILNHRIERGQIVKIMAFAGTGKTSTLVKYAEKFADLNFLYVTFNKAVAERGKSAFPRNVTCKTFHSLAFGSVGRLYKEKGKLNFSTMSAYSISFLLQNRKGQSLFIRGKTVSQTLESFFASSDEEICAEHIPVWFKNTHGERRLVNSEEKKINLDEAREIWDKMKNLDGDVEKKYKMPCDGYLKLWQLSKPQLSEYDAIFVDEAQDCTPAIMDIVLSQKCGVILVGDPHQQIYSFRGVVNSLYTVPHTHVYFLTQ</sequence>
<dbReference type="Gene3D" id="3.40.50.300">
    <property type="entry name" value="P-loop containing nucleotide triphosphate hydrolases"/>
    <property type="match status" value="1"/>
</dbReference>
<keyword evidence="8" id="KW-0833">Ubl conjugation pathway</keyword>
<keyword evidence="13" id="KW-0234">DNA repair</keyword>
<accession>A0A091HC07</accession>
<evidence type="ECO:0000256" key="4">
    <source>
        <dbReference type="ARBA" id="ARBA00009922"/>
    </source>
</evidence>
<dbReference type="Proteomes" id="UP000054064">
    <property type="component" value="Unassembled WGS sequence"/>
</dbReference>
<dbReference type="Gene3D" id="1.20.1280.50">
    <property type="match status" value="1"/>
</dbReference>
<dbReference type="GO" id="GO:0016787">
    <property type="term" value="F:hydrolase activity"/>
    <property type="evidence" value="ECO:0007669"/>
    <property type="project" value="UniProtKB-KW"/>
</dbReference>
<evidence type="ECO:0000256" key="12">
    <source>
        <dbReference type="ARBA" id="ARBA00023125"/>
    </source>
</evidence>
<evidence type="ECO:0000256" key="7">
    <source>
        <dbReference type="ARBA" id="ARBA00022763"/>
    </source>
</evidence>
<evidence type="ECO:0000256" key="22">
    <source>
        <dbReference type="SAM" id="MobiDB-lite"/>
    </source>
</evidence>
<protein>
    <recommendedName>
        <fullName evidence="19">F-box DNA helicase 1</fullName>
        <ecNumber evidence="17">5.6.2.4</ecNumber>
    </recommendedName>
    <alternativeName>
        <fullName evidence="21">DNA 3'-5' helicase 1</fullName>
    </alternativeName>
    <alternativeName>
        <fullName evidence="20">F-box only protein 18</fullName>
    </alternativeName>
</protein>
<evidence type="ECO:0000256" key="21">
    <source>
        <dbReference type="ARBA" id="ARBA00079567"/>
    </source>
</evidence>
<feature type="compositionally biased region" description="Basic and acidic residues" evidence="22">
    <location>
        <begin position="142"/>
        <end position="151"/>
    </location>
</feature>
<evidence type="ECO:0000256" key="16">
    <source>
        <dbReference type="ARBA" id="ARBA00034617"/>
    </source>
</evidence>
<proteinExistence type="inferred from homology"/>
<organism evidence="24 25">
    <name type="scientific">Buceros rhinoceros silvestris</name>
    <dbReference type="NCBI Taxonomy" id="175836"/>
    <lineage>
        <taxon>Eukaryota</taxon>
        <taxon>Metazoa</taxon>
        <taxon>Chordata</taxon>
        <taxon>Craniata</taxon>
        <taxon>Vertebrata</taxon>
        <taxon>Euteleostomi</taxon>
        <taxon>Archelosauria</taxon>
        <taxon>Archosauria</taxon>
        <taxon>Dinosauria</taxon>
        <taxon>Saurischia</taxon>
        <taxon>Theropoda</taxon>
        <taxon>Coelurosauria</taxon>
        <taxon>Aves</taxon>
        <taxon>Neognathae</taxon>
        <taxon>Neoaves</taxon>
        <taxon>Telluraves</taxon>
        <taxon>Coraciimorphae</taxon>
        <taxon>Bucerotiformes</taxon>
        <taxon>Bucerotidae</taxon>
        <taxon>Buceros</taxon>
    </lineage>
</organism>